<proteinExistence type="inferred from homology"/>
<keyword evidence="3" id="KW-1185">Reference proteome</keyword>
<evidence type="ECO:0000313" key="3">
    <source>
        <dbReference type="Proteomes" id="UP001215712"/>
    </source>
</evidence>
<dbReference type="Proteomes" id="UP001215712">
    <property type="component" value="Unassembled WGS sequence"/>
</dbReference>
<comment type="similarity">
    <text evidence="1">Belongs to the MEMO1 family.</text>
</comment>
<reference evidence="2" key="1">
    <citation type="journal article" date="2023" name="IMA Fungus">
        <title>Comparative genomic study of the Penicillium genus elucidates a diverse pangenome and 15 lateral gene transfer events.</title>
        <authorList>
            <person name="Petersen C."/>
            <person name="Sorensen T."/>
            <person name="Nielsen M.R."/>
            <person name="Sondergaard T.E."/>
            <person name="Sorensen J.L."/>
            <person name="Fitzpatrick D.A."/>
            <person name="Frisvad J.C."/>
            <person name="Nielsen K.L."/>
        </authorList>
    </citation>
    <scope>NUCLEOTIDE SEQUENCE</scope>
    <source>
        <strain evidence="2">IBT 17514</strain>
    </source>
</reference>
<dbReference type="InterPro" id="IPR002737">
    <property type="entry name" value="MEMO1_fam"/>
</dbReference>
<reference evidence="2" key="2">
    <citation type="submission" date="2023-01" db="EMBL/GenBank/DDBJ databases">
        <authorList>
            <person name="Petersen C."/>
        </authorList>
    </citation>
    <scope>NUCLEOTIDE SEQUENCE</scope>
    <source>
        <strain evidence="2">IBT 17514</strain>
    </source>
</reference>
<name>A0AAD6MRS8_9EURO</name>
<dbReference type="PANTHER" id="PTHR11060">
    <property type="entry name" value="PROTEIN MEMO1"/>
    <property type="match status" value="1"/>
</dbReference>
<dbReference type="HAMAP" id="MF_00055">
    <property type="entry name" value="MEMO1"/>
    <property type="match status" value="1"/>
</dbReference>
<dbReference type="NCBIfam" id="TIGR04336">
    <property type="entry name" value="AmmeMemoSam_B"/>
    <property type="match status" value="1"/>
</dbReference>
<gene>
    <name evidence="2" type="ORF">N7493_010663</name>
</gene>
<evidence type="ECO:0000313" key="2">
    <source>
        <dbReference type="EMBL" id="KAJ5709329.1"/>
    </source>
</evidence>
<comment type="caution">
    <text evidence="2">The sequence shown here is derived from an EMBL/GenBank/DDBJ whole genome shotgun (WGS) entry which is preliminary data.</text>
</comment>
<dbReference type="Pfam" id="PF01875">
    <property type="entry name" value="Memo"/>
    <property type="match status" value="1"/>
</dbReference>
<protein>
    <submittedName>
        <fullName evidence="2">UPF0103/Mediator of ErbB2-driven cell motility (Memo-related)</fullName>
    </submittedName>
</protein>
<dbReference type="PANTHER" id="PTHR11060:SF0">
    <property type="entry name" value="PROTEIN MEMO1"/>
    <property type="match status" value="1"/>
</dbReference>
<dbReference type="CDD" id="cd07361">
    <property type="entry name" value="MEMO_like"/>
    <property type="match status" value="1"/>
</dbReference>
<dbReference type="AlphaFoldDB" id="A0AAD6MRS8"/>
<organism evidence="2 3">
    <name type="scientific">Penicillium malachiteum</name>
    <dbReference type="NCBI Taxonomy" id="1324776"/>
    <lineage>
        <taxon>Eukaryota</taxon>
        <taxon>Fungi</taxon>
        <taxon>Dikarya</taxon>
        <taxon>Ascomycota</taxon>
        <taxon>Pezizomycotina</taxon>
        <taxon>Eurotiomycetes</taxon>
        <taxon>Eurotiomycetidae</taxon>
        <taxon>Eurotiales</taxon>
        <taxon>Aspergillaceae</taxon>
        <taxon>Penicillium</taxon>
    </lineage>
</organism>
<accession>A0AAD6MRS8</accession>
<dbReference type="Gene3D" id="3.40.830.10">
    <property type="entry name" value="LigB-like"/>
    <property type="match status" value="1"/>
</dbReference>
<evidence type="ECO:0000256" key="1">
    <source>
        <dbReference type="ARBA" id="ARBA00006315"/>
    </source>
</evidence>
<sequence length="369" mass="40239">MSASYRRPNHAGSWYSDNARTLTRELDGWLAQVPDTLQHVGSLPVPGARIIIAPHAGYSYSGPCAAYAYKTLDLSKAKRIFILGPSHHCPLSTLALPIVKSYYTPLSDEPLPLDTELIASLQKTEAVKPNGSKVKFITMDRVTDEDEHSIEMHLPYIHRLLQLQYPDTPTAEYPPLVPIMVGSTSASTEQAFGALLAPYLADPENAFVISSDFCHWGLRFRYTYYVPQAPTPGPDLPLSSEELPQPGKEISEIDQAIESVSAGLQLQRGYRSSGTGPAIHESISAFDLATMTAITTGSAATFLHTIERTGNTVCGRHPIGVIMAALEVVMADRPNEKQGLFHFLRYERSSDALSVSDSSVSYVSAFAAL</sequence>
<dbReference type="EMBL" id="JAQJAN010000019">
    <property type="protein sequence ID" value="KAJ5709329.1"/>
    <property type="molecule type" value="Genomic_DNA"/>
</dbReference>